<dbReference type="GO" id="GO:0016747">
    <property type="term" value="F:acyltransferase activity, transferring groups other than amino-acyl groups"/>
    <property type="evidence" value="ECO:0007669"/>
    <property type="project" value="InterPro"/>
</dbReference>
<reference evidence="4 5" key="1">
    <citation type="submission" date="2018-09" db="EMBL/GenBank/DDBJ databases">
        <title>Genomic Encyclopedia of Type Strains, Phase III (KMG-III): the genomes of soil and plant-associated and newly described type strains.</title>
        <authorList>
            <person name="Whitman W."/>
        </authorList>
    </citation>
    <scope>NUCLEOTIDE SEQUENCE [LARGE SCALE GENOMIC DNA]</scope>
    <source>
        <strain evidence="4 5">CECT 7938</strain>
    </source>
</reference>
<dbReference type="PANTHER" id="PTHR43420">
    <property type="entry name" value="ACETYLTRANSFERASE"/>
    <property type="match status" value="1"/>
</dbReference>
<dbReference type="InterPro" id="IPR000182">
    <property type="entry name" value="GNAT_dom"/>
</dbReference>
<feature type="domain" description="N-acetyltransferase" evidence="3">
    <location>
        <begin position="3"/>
        <end position="187"/>
    </location>
</feature>
<dbReference type="RefSeq" id="WP_120258969.1">
    <property type="nucleotide sequence ID" value="NZ_RAPY01000001.1"/>
</dbReference>
<dbReference type="Pfam" id="PF00583">
    <property type="entry name" value="Acetyltransf_1"/>
    <property type="match status" value="1"/>
</dbReference>
<dbReference type="InterPro" id="IPR050680">
    <property type="entry name" value="YpeA/RimI_acetyltransf"/>
</dbReference>
<dbReference type="SUPFAM" id="SSF55729">
    <property type="entry name" value="Acyl-CoA N-acyltransferases (Nat)"/>
    <property type="match status" value="1"/>
</dbReference>
<evidence type="ECO:0000259" key="3">
    <source>
        <dbReference type="PROSITE" id="PS51186"/>
    </source>
</evidence>
<dbReference type="Proteomes" id="UP000286246">
    <property type="component" value="Unassembled WGS sequence"/>
</dbReference>
<organism evidence="4 5">
    <name type="scientific">Sphingobacterium detergens</name>
    <dbReference type="NCBI Taxonomy" id="1145106"/>
    <lineage>
        <taxon>Bacteria</taxon>
        <taxon>Pseudomonadati</taxon>
        <taxon>Bacteroidota</taxon>
        <taxon>Sphingobacteriia</taxon>
        <taxon>Sphingobacteriales</taxon>
        <taxon>Sphingobacteriaceae</taxon>
        <taxon>Sphingobacterium</taxon>
    </lineage>
</organism>
<keyword evidence="2" id="KW-0012">Acyltransferase</keyword>
<dbReference type="CDD" id="cd04301">
    <property type="entry name" value="NAT_SF"/>
    <property type="match status" value="1"/>
</dbReference>
<keyword evidence="1 4" id="KW-0808">Transferase</keyword>
<evidence type="ECO:0000256" key="2">
    <source>
        <dbReference type="ARBA" id="ARBA00023315"/>
    </source>
</evidence>
<evidence type="ECO:0000313" key="5">
    <source>
        <dbReference type="Proteomes" id="UP000286246"/>
    </source>
</evidence>
<name>A0A420BLE6_SPHD1</name>
<sequence>MHLTIRPAQQDDAAVVPEIMLQAMEDIIFRFIQKEDKKEAIRFLTDLFQQTGNLYSHENTFVAVDPEGNVMGSLTGYNGDHFIALRQPILELIQKQYSNDLIPEPETTGQEFYIDSVAVSTAARGQGLGTELLKHAIKHAKNQGFKQIGLLVDLDNPNAKKLYERLGFTLGNKMPFVGGEYYHMYIQFV</sequence>
<keyword evidence="5" id="KW-1185">Reference proteome</keyword>
<dbReference type="PROSITE" id="PS51186">
    <property type="entry name" value="GNAT"/>
    <property type="match status" value="1"/>
</dbReference>
<comment type="caution">
    <text evidence="4">The sequence shown here is derived from an EMBL/GenBank/DDBJ whole genome shotgun (WGS) entry which is preliminary data.</text>
</comment>
<accession>A0A420BLE6</accession>
<protein>
    <submittedName>
        <fullName evidence="4">Acetyltransferase (GNAT) family protein</fullName>
    </submittedName>
</protein>
<dbReference type="InterPro" id="IPR016181">
    <property type="entry name" value="Acyl_CoA_acyltransferase"/>
</dbReference>
<dbReference type="Gene3D" id="3.40.630.30">
    <property type="match status" value="1"/>
</dbReference>
<dbReference type="AlphaFoldDB" id="A0A420BLE6"/>
<evidence type="ECO:0000313" key="4">
    <source>
        <dbReference type="EMBL" id="RKE57406.1"/>
    </source>
</evidence>
<proteinExistence type="predicted"/>
<dbReference type="EMBL" id="RAPY01000001">
    <property type="protein sequence ID" value="RKE57406.1"/>
    <property type="molecule type" value="Genomic_DNA"/>
</dbReference>
<evidence type="ECO:0000256" key="1">
    <source>
        <dbReference type="ARBA" id="ARBA00022679"/>
    </source>
</evidence>
<dbReference type="OrthoDB" id="5319888at2"/>
<gene>
    <name evidence="4" type="ORF">DFQ12_2294</name>
</gene>